<comment type="similarity">
    <text evidence="1 5">Belongs to the FMO family.</text>
</comment>
<evidence type="ECO:0000256" key="5">
    <source>
        <dbReference type="RuleBase" id="RU361177"/>
    </source>
</evidence>
<dbReference type="GO" id="GO:0050661">
    <property type="term" value="F:NADP binding"/>
    <property type="evidence" value="ECO:0007669"/>
    <property type="project" value="InterPro"/>
</dbReference>
<dbReference type="OrthoDB" id="66881at2759"/>
<organism evidence="6 7">
    <name type="scientific">Nelumbo nucifera</name>
    <name type="common">Sacred lotus</name>
    <dbReference type="NCBI Taxonomy" id="4432"/>
    <lineage>
        <taxon>Eukaryota</taxon>
        <taxon>Viridiplantae</taxon>
        <taxon>Streptophyta</taxon>
        <taxon>Embryophyta</taxon>
        <taxon>Tracheophyta</taxon>
        <taxon>Spermatophyta</taxon>
        <taxon>Magnoliopsida</taxon>
        <taxon>Proteales</taxon>
        <taxon>Nelumbonaceae</taxon>
        <taxon>Nelumbo</taxon>
    </lineage>
</organism>
<evidence type="ECO:0000256" key="3">
    <source>
        <dbReference type="ARBA" id="ARBA00022827"/>
    </source>
</evidence>
<dbReference type="Gene3D" id="3.50.50.60">
    <property type="entry name" value="FAD/NAD(P)-binding domain"/>
    <property type="match status" value="1"/>
</dbReference>
<gene>
    <name evidence="7" type="primary">LOC104602414</name>
</gene>
<dbReference type="PANTHER" id="PTHR23023">
    <property type="entry name" value="DIMETHYLANILINE MONOOXYGENASE"/>
    <property type="match status" value="1"/>
</dbReference>
<dbReference type="RefSeq" id="XP_010264400.1">
    <property type="nucleotide sequence ID" value="XM_010266098.1"/>
</dbReference>
<sequence>MQFGIVTVEDNRVGPLYKHVFPPCLAPWISFVGLPNKVIAFLTAELQSKWIAQVLSGKVLLPEEEEMMASVEEFYQRMEEMGRPKHYTHMLDMDAFEYKNWVAAQVGLPPVEEWMKQMYSAAVKNIRSHQEGFRDEWDDDYWKSIIRNQPN</sequence>
<dbReference type="KEGG" id="nnu:104602414"/>
<dbReference type="GeneID" id="104602414"/>
<reference evidence="7" key="1">
    <citation type="submission" date="2025-08" db="UniProtKB">
        <authorList>
            <consortium name="RefSeq"/>
        </authorList>
    </citation>
    <scope>IDENTIFICATION</scope>
</reference>
<dbReference type="AlphaFoldDB" id="A0A1U8AAC5"/>
<proteinExistence type="inferred from homology"/>
<dbReference type="InterPro" id="IPR050346">
    <property type="entry name" value="FMO-like"/>
</dbReference>
<protein>
    <recommendedName>
        <fullName evidence="5">Flavin-containing monooxygenase</fullName>
        <ecNumber evidence="5">1.-.-.-</ecNumber>
    </recommendedName>
</protein>
<name>A0A1U8AAC5_NELNU</name>
<dbReference type="SUPFAM" id="SSF51905">
    <property type="entry name" value="FAD/NAD(P)-binding domain"/>
    <property type="match status" value="1"/>
</dbReference>
<keyword evidence="4 5" id="KW-0560">Oxidoreductase</keyword>
<evidence type="ECO:0000256" key="1">
    <source>
        <dbReference type="ARBA" id="ARBA00009183"/>
    </source>
</evidence>
<evidence type="ECO:0000313" key="7">
    <source>
        <dbReference type="RefSeq" id="XP_010264400.1"/>
    </source>
</evidence>
<evidence type="ECO:0000256" key="4">
    <source>
        <dbReference type="ARBA" id="ARBA00023002"/>
    </source>
</evidence>
<dbReference type="InterPro" id="IPR036188">
    <property type="entry name" value="FAD/NAD-bd_sf"/>
</dbReference>
<dbReference type="InParanoid" id="A0A1U8AAC5"/>
<evidence type="ECO:0000313" key="6">
    <source>
        <dbReference type="Proteomes" id="UP000189703"/>
    </source>
</evidence>
<dbReference type="InterPro" id="IPR020946">
    <property type="entry name" value="Flavin_mOase-like"/>
</dbReference>
<keyword evidence="3 5" id="KW-0274">FAD</keyword>
<keyword evidence="6" id="KW-1185">Reference proteome</keyword>
<dbReference type="EC" id="1.-.-.-" evidence="5"/>
<keyword evidence="5" id="KW-0503">Monooxygenase</keyword>
<evidence type="ECO:0000256" key="2">
    <source>
        <dbReference type="ARBA" id="ARBA00022630"/>
    </source>
</evidence>
<dbReference type="eggNOG" id="KOG1399">
    <property type="taxonomic scope" value="Eukaryota"/>
</dbReference>
<dbReference type="GO" id="GO:0004499">
    <property type="term" value="F:N,N-dimethylaniline monooxygenase activity"/>
    <property type="evidence" value="ECO:0007669"/>
    <property type="project" value="InterPro"/>
</dbReference>
<accession>A0A1U8AAC5</accession>
<dbReference type="GO" id="GO:0050660">
    <property type="term" value="F:flavin adenine dinucleotide binding"/>
    <property type="evidence" value="ECO:0007669"/>
    <property type="project" value="InterPro"/>
</dbReference>
<dbReference type="OMA" id="YMASSVE"/>
<comment type="cofactor">
    <cofactor evidence="5">
        <name>FAD</name>
        <dbReference type="ChEBI" id="CHEBI:57692"/>
    </cofactor>
</comment>
<dbReference type="Proteomes" id="UP000189703">
    <property type="component" value="Unplaced"/>
</dbReference>
<keyword evidence="2 5" id="KW-0285">Flavoprotein</keyword>
<dbReference type="Pfam" id="PF00743">
    <property type="entry name" value="FMO-like"/>
    <property type="match status" value="1"/>
</dbReference>